<dbReference type="AlphaFoldDB" id="A0A0L0SRS2"/>
<accession>A0A0L0SRS2</accession>
<dbReference type="Proteomes" id="UP000054350">
    <property type="component" value="Unassembled WGS sequence"/>
</dbReference>
<evidence type="ECO:0000313" key="2">
    <source>
        <dbReference type="EMBL" id="KNE65222.1"/>
    </source>
</evidence>
<reference evidence="3" key="2">
    <citation type="submission" date="2009-11" db="EMBL/GenBank/DDBJ databases">
        <title>The Genome Sequence of Allomyces macrogynus strain ATCC 38327.</title>
        <authorList>
            <consortium name="The Broad Institute Genome Sequencing Platform"/>
            <person name="Russ C."/>
            <person name="Cuomo C."/>
            <person name="Shea T."/>
            <person name="Young S.K."/>
            <person name="Zeng Q."/>
            <person name="Koehrsen M."/>
            <person name="Haas B."/>
            <person name="Borodovsky M."/>
            <person name="Guigo R."/>
            <person name="Alvarado L."/>
            <person name="Berlin A."/>
            <person name="Borenstein D."/>
            <person name="Chen Z."/>
            <person name="Engels R."/>
            <person name="Freedman E."/>
            <person name="Gellesch M."/>
            <person name="Goldberg J."/>
            <person name="Griggs A."/>
            <person name="Gujja S."/>
            <person name="Heiman D."/>
            <person name="Hepburn T."/>
            <person name="Howarth C."/>
            <person name="Jen D."/>
            <person name="Larson L."/>
            <person name="Lewis B."/>
            <person name="Mehta T."/>
            <person name="Park D."/>
            <person name="Pearson M."/>
            <person name="Roberts A."/>
            <person name="Saif S."/>
            <person name="Shenoy N."/>
            <person name="Sisk P."/>
            <person name="Stolte C."/>
            <person name="Sykes S."/>
            <person name="Walk T."/>
            <person name="White J."/>
            <person name="Yandava C."/>
            <person name="Burger G."/>
            <person name="Gray M.W."/>
            <person name="Holland P.W.H."/>
            <person name="King N."/>
            <person name="Lang F.B.F."/>
            <person name="Roger A.J."/>
            <person name="Ruiz-Trillo I."/>
            <person name="Lander E."/>
            <person name="Nusbaum C."/>
        </authorList>
    </citation>
    <scope>NUCLEOTIDE SEQUENCE [LARGE SCALE GENOMIC DNA]</scope>
    <source>
        <strain evidence="3">ATCC 38327</strain>
    </source>
</reference>
<feature type="region of interest" description="Disordered" evidence="1">
    <location>
        <begin position="200"/>
        <end position="224"/>
    </location>
</feature>
<evidence type="ECO:0000256" key="1">
    <source>
        <dbReference type="SAM" id="MobiDB-lite"/>
    </source>
</evidence>
<gene>
    <name evidence="2" type="ORF">AMAG_10870</name>
</gene>
<dbReference type="VEuPathDB" id="FungiDB:AMAG_10870"/>
<evidence type="ECO:0000313" key="3">
    <source>
        <dbReference type="Proteomes" id="UP000054350"/>
    </source>
</evidence>
<keyword evidence="3" id="KW-1185">Reference proteome</keyword>
<dbReference type="EMBL" id="GG745346">
    <property type="protein sequence ID" value="KNE65222.1"/>
    <property type="molecule type" value="Genomic_DNA"/>
</dbReference>
<dbReference type="OrthoDB" id="5579373at2759"/>
<protein>
    <submittedName>
        <fullName evidence="2">Uncharacterized protein</fullName>
    </submittedName>
</protein>
<reference evidence="2 3" key="1">
    <citation type="submission" date="2009-11" db="EMBL/GenBank/DDBJ databases">
        <title>Annotation of Allomyces macrogynus ATCC 38327.</title>
        <authorList>
            <consortium name="The Broad Institute Genome Sequencing Platform"/>
            <person name="Russ C."/>
            <person name="Cuomo C."/>
            <person name="Burger G."/>
            <person name="Gray M.W."/>
            <person name="Holland P.W.H."/>
            <person name="King N."/>
            <person name="Lang F.B.F."/>
            <person name="Roger A.J."/>
            <person name="Ruiz-Trillo I."/>
            <person name="Young S.K."/>
            <person name="Zeng Q."/>
            <person name="Gargeya S."/>
            <person name="Fitzgerald M."/>
            <person name="Haas B."/>
            <person name="Abouelleil A."/>
            <person name="Alvarado L."/>
            <person name="Arachchi H.M."/>
            <person name="Berlin A."/>
            <person name="Chapman S.B."/>
            <person name="Gearin G."/>
            <person name="Goldberg J."/>
            <person name="Griggs A."/>
            <person name="Gujja S."/>
            <person name="Hansen M."/>
            <person name="Heiman D."/>
            <person name="Howarth C."/>
            <person name="Larimer J."/>
            <person name="Lui A."/>
            <person name="MacDonald P.J.P."/>
            <person name="McCowen C."/>
            <person name="Montmayeur A."/>
            <person name="Murphy C."/>
            <person name="Neiman D."/>
            <person name="Pearson M."/>
            <person name="Priest M."/>
            <person name="Roberts A."/>
            <person name="Saif S."/>
            <person name="Shea T."/>
            <person name="Sisk P."/>
            <person name="Stolte C."/>
            <person name="Sykes S."/>
            <person name="Wortman J."/>
            <person name="Nusbaum C."/>
            <person name="Birren B."/>
        </authorList>
    </citation>
    <scope>NUCLEOTIDE SEQUENCE [LARGE SCALE GENOMIC DNA]</scope>
    <source>
        <strain evidence="2 3">ATCC 38327</strain>
    </source>
</reference>
<name>A0A0L0SRS2_ALLM3</name>
<sequence length="406" mass="41787">MPVVDPDSGSGSAAGTSTTCVVATSVYTSIYASTNAAQFPLIGAAAAEFGMCTNARFAVFAATISHETARLTIFQQPADGGAGAIHAIPANWPYIFSGLGLVYTQSEDANRRVMLDPNVMYRAAAWWFDQGAAIIFGSRCAGMKTWADQFDTTQPLNVGNNRNINSNINSCIFGGGTDPGANQRFELVNTAFQALRASGGATLQPGSTTGSPKPPSSEPPIFTQGVPSATCPAAVTTTVTVPGAARTVTVTSSVPVPTTIRVPSGPAATSTVTRTVTRTIQPTEAPASTRTITATVTRTVPSAGATAIVTRTVTAPAARPDATIQSVETPTSPDTRYATTTPTPTLLPTTAPAIALACTDAILGDMECAESGTVIQQCVWGKWVPFAVPPGTQCSVVMGEALIVHK</sequence>
<organism evidence="2 3">
    <name type="scientific">Allomyces macrogynus (strain ATCC 38327)</name>
    <name type="common">Allomyces javanicus var. macrogynus</name>
    <dbReference type="NCBI Taxonomy" id="578462"/>
    <lineage>
        <taxon>Eukaryota</taxon>
        <taxon>Fungi</taxon>
        <taxon>Fungi incertae sedis</taxon>
        <taxon>Blastocladiomycota</taxon>
        <taxon>Blastocladiomycetes</taxon>
        <taxon>Blastocladiales</taxon>
        <taxon>Blastocladiaceae</taxon>
        <taxon>Allomyces</taxon>
    </lineage>
</organism>
<proteinExistence type="predicted"/>
<feature type="compositionally biased region" description="Low complexity" evidence="1">
    <location>
        <begin position="329"/>
        <end position="345"/>
    </location>
</feature>
<feature type="region of interest" description="Disordered" evidence="1">
    <location>
        <begin position="325"/>
        <end position="345"/>
    </location>
</feature>